<comment type="caution">
    <text evidence="1">The sequence shown here is derived from an EMBL/GenBank/DDBJ whole genome shotgun (WGS) entry which is preliminary data.</text>
</comment>
<evidence type="ECO:0000313" key="1">
    <source>
        <dbReference type="EMBL" id="MBD2500495.1"/>
    </source>
</evidence>
<keyword evidence="2" id="KW-1185">Reference proteome</keyword>
<sequence>MQTIDLGLQGKARIWQDEPFVFPGNYRPIYYPIVEERIETTLNDTKTGILSQTEVMIEILAPLGARFLYGCLGAMFMPNNSGKLVLTVCISTESEPQLDNSLASSLDVVRNGIIEEYASSIFEGAKLKLQENGISNIFGSGEVYFRWGAFGEIGSSIAFFHDLAYAVIQLMVNDKGQSDNIKSPVKNFLEQSLSTANNN</sequence>
<protein>
    <submittedName>
        <fullName evidence="1">Uncharacterized protein</fullName>
    </submittedName>
</protein>
<name>A0ABR8D2J2_9NOST</name>
<evidence type="ECO:0000313" key="2">
    <source>
        <dbReference type="Proteomes" id="UP000661112"/>
    </source>
</evidence>
<accession>A0ABR8D2J2</accession>
<proteinExistence type="predicted"/>
<dbReference type="Proteomes" id="UP000661112">
    <property type="component" value="Unassembled WGS sequence"/>
</dbReference>
<reference evidence="1 2" key="1">
    <citation type="journal article" date="2020" name="ISME J.">
        <title>Comparative genomics reveals insights into cyanobacterial evolution and habitat adaptation.</title>
        <authorList>
            <person name="Chen M.Y."/>
            <person name="Teng W.K."/>
            <person name="Zhao L."/>
            <person name="Hu C.X."/>
            <person name="Zhou Y.K."/>
            <person name="Han B.P."/>
            <person name="Song L.R."/>
            <person name="Shu W.S."/>
        </authorList>
    </citation>
    <scope>NUCLEOTIDE SEQUENCE [LARGE SCALE GENOMIC DNA]</scope>
    <source>
        <strain evidence="1 2">FACHB-119</strain>
    </source>
</reference>
<organism evidence="1 2">
    <name type="scientific">Anabaena azotica FACHB-119</name>
    <dbReference type="NCBI Taxonomy" id="947527"/>
    <lineage>
        <taxon>Bacteria</taxon>
        <taxon>Bacillati</taxon>
        <taxon>Cyanobacteriota</taxon>
        <taxon>Cyanophyceae</taxon>
        <taxon>Nostocales</taxon>
        <taxon>Nostocaceae</taxon>
        <taxon>Anabaena</taxon>
        <taxon>Anabaena azotica</taxon>
    </lineage>
</organism>
<dbReference type="EMBL" id="JACJSG010000008">
    <property type="protein sequence ID" value="MBD2500495.1"/>
    <property type="molecule type" value="Genomic_DNA"/>
</dbReference>
<gene>
    <name evidence="1" type="ORF">H6G83_07655</name>
</gene>
<dbReference type="RefSeq" id="WP_190469379.1">
    <property type="nucleotide sequence ID" value="NZ_JACJSG010000008.1"/>
</dbReference>